<dbReference type="RefSeq" id="WP_311720754.1">
    <property type="nucleotide sequence ID" value="NZ_JAVREZ010000039.1"/>
</dbReference>
<feature type="domain" description="Schlafen AlbA-2" evidence="1">
    <location>
        <begin position="35"/>
        <end position="144"/>
    </location>
</feature>
<dbReference type="Pfam" id="PF04326">
    <property type="entry name" value="SLFN_AlbA_2"/>
    <property type="match status" value="1"/>
</dbReference>
<organism evidence="2 3">
    <name type="scientific">Streptomyces doebereineriae</name>
    <dbReference type="NCBI Taxonomy" id="3075528"/>
    <lineage>
        <taxon>Bacteria</taxon>
        <taxon>Bacillati</taxon>
        <taxon>Actinomycetota</taxon>
        <taxon>Actinomycetes</taxon>
        <taxon>Kitasatosporales</taxon>
        <taxon>Streptomycetaceae</taxon>
        <taxon>Streptomyces</taxon>
    </lineage>
</organism>
<evidence type="ECO:0000259" key="1">
    <source>
        <dbReference type="Pfam" id="PF04326"/>
    </source>
</evidence>
<keyword evidence="3" id="KW-1185">Reference proteome</keyword>
<dbReference type="GO" id="GO:0005524">
    <property type="term" value="F:ATP binding"/>
    <property type="evidence" value="ECO:0007669"/>
    <property type="project" value="UniProtKB-KW"/>
</dbReference>
<dbReference type="Gene3D" id="3.30.950.30">
    <property type="entry name" value="Schlafen, AAA domain"/>
    <property type="match status" value="1"/>
</dbReference>
<dbReference type="EMBL" id="JAVREZ010000039">
    <property type="protein sequence ID" value="MDT0488166.1"/>
    <property type="molecule type" value="Genomic_DNA"/>
</dbReference>
<dbReference type="Proteomes" id="UP001183824">
    <property type="component" value="Unassembled WGS sequence"/>
</dbReference>
<comment type="caution">
    <text evidence="2">The sequence shown here is derived from an EMBL/GenBank/DDBJ whole genome shotgun (WGS) entry which is preliminary data.</text>
</comment>
<evidence type="ECO:0000313" key="2">
    <source>
        <dbReference type="EMBL" id="MDT0488166.1"/>
    </source>
</evidence>
<sequence>MVTRLRRLEGLLGARLNDVNYSSIAELIGNTDAAEGEDLDYKRAHYASGDQGREELAKDVAAFANHTGGLLILGMAEDKGVPSRVFDVDLDDSRLRHIQQVVANNTAPPVPYEAIPVHSPDAPGTGFLLLAVPRSPHAPHAVTTPTTRPSREALRYPRRGGSQTEWLTETDVATAYRARYTAAAERDRRLEDVEQELVDAMYRRTTPHLIVTLVPEQAGDMVIDSERFSRYQKELLATQLYLGQGSSNFGRVTVGPRRLVVTEGGSRYSARAELHRDGSAAIAIGLTGRIYVNEYEDVEMHTAELGDVVYPLLCALPFLASHARDRAGTSGLAHVRAALVSDMAAHPTQNILDADRPAIVPFRVDRLDPTTGRPQPLTPEFYPYAVADAGALLDDLADLDRGLLQATAALADELLQAYGYPETGLITRNGHLHPSQFTQRTSGAVELWARQRGLL</sequence>
<keyword evidence="2" id="KW-0067">ATP-binding</keyword>
<keyword evidence="2" id="KW-0547">Nucleotide-binding</keyword>
<proteinExistence type="predicted"/>
<accession>A0ABU2VRC5</accession>
<dbReference type="InterPro" id="IPR007421">
    <property type="entry name" value="Schlafen_AlbA_2_dom"/>
</dbReference>
<reference evidence="3" key="1">
    <citation type="submission" date="2023-07" db="EMBL/GenBank/DDBJ databases">
        <title>30 novel species of actinomycetes from the DSMZ collection.</title>
        <authorList>
            <person name="Nouioui I."/>
        </authorList>
    </citation>
    <scope>NUCLEOTIDE SEQUENCE [LARGE SCALE GENOMIC DNA]</scope>
    <source>
        <strain evidence="3">DSM 41640</strain>
    </source>
</reference>
<dbReference type="InterPro" id="IPR038461">
    <property type="entry name" value="Schlafen_AlbA_2_dom_sf"/>
</dbReference>
<protein>
    <submittedName>
        <fullName evidence="2">ATP-binding protein</fullName>
    </submittedName>
</protein>
<gene>
    <name evidence="2" type="ORF">RNB18_49825</name>
</gene>
<name>A0ABU2VRC5_9ACTN</name>
<evidence type="ECO:0000313" key="3">
    <source>
        <dbReference type="Proteomes" id="UP001183824"/>
    </source>
</evidence>